<dbReference type="InterPro" id="IPR036614">
    <property type="entry name" value="RusA-like_sf"/>
</dbReference>
<evidence type="ECO:0000313" key="2">
    <source>
        <dbReference type="Proteomes" id="UP000251311"/>
    </source>
</evidence>
<name>A0ABX5JH72_9BACT</name>
<sequence>MTKPIIPTEHQEQSLECNLVPPSVNHLYQTYSKNGKIIRTMTKEGLQFKRALSLLAKAKKFKLIEGDCSLEYTLYCSKKGRTDLDNTLKAIQDSLEGIAYKNDSQIVEIVARKIRNSNKDGFFIVIRSVK</sequence>
<comment type="caution">
    <text evidence="1">The sequence shown here is derived from an EMBL/GenBank/DDBJ whole genome shotgun (WGS) entry which is preliminary data.</text>
</comment>
<organism evidence="1 2">
    <name type="scientific">Arcobacter lacus</name>
    <dbReference type="NCBI Taxonomy" id="1912876"/>
    <lineage>
        <taxon>Bacteria</taxon>
        <taxon>Pseudomonadati</taxon>
        <taxon>Campylobacterota</taxon>
        <taxon>Epsilonproteobacteria</taxon>
        <taxon>Campylobacterales</taxon>
        <taxon>Arcobacteraceae</taxon>
        <taxon>Arcobacter</taxon>
    </lineage>
</organism>
<proteinExistence type="predicted"/>
<dbReference type="Pfam" id="PF05866">
    <property type="entry name" value="RusA"/>
    <property type="match status" value="1"/>
</dbReference>
<keyword evidence="2" id="KW-1185">Reference proteome</keyword>
<accession>A0ABX5JH72</accession>
<protein>
    <submittedName>
        <fullName evidence="1">Uncharacterized protein</fullName>
    </submittedName>
</protein>
<dbReference type="EMBL" id="MUXF01000008">
    <property type="protein sequence ID" value="PUE66740.1"/>
    <property type="molecule type" value="Genomic_DNA"/>
</dbReference>
<gene>
    <name evidence="1" type="ORF">B0175_05080</name>
</gene>
<dbReference type="Gene3D" id="3.30.1330.70">
    <property type="entry name" value="Holliday junction resolvase RusA"/>
    <property type="match status" value="1"/>
</dbReference>
<dbReference type="Proteomes" id="UP000251311">
    <property type="component" value="Unassembled WGS sequence"/>
</dbReference>
<dbReference type="SUPFAM" id="SSF103084">
    <property type="entry name" value="Holliday junction resolvase RusA"/>
    <property type="match status" value="1"/>
</dbReference>
<evidence type="ECO:0000313" key="1">
    <source>
        <dbReference type="EMBL" id="PUE66740.1"/>
    </source>
</evidence>
<dbReference type="InterPro" id="IPR008822">
    <property type="entry name" value="Endonuclease_RusA-like"/>
</dbReference>
<dbReference type="RefSeq" id="WP_108527572.1">
    <property type="nucleotide sequence ID" value="NZ_MUXF01000008.1"/>
</dbReference>
<reference evidence="1 2" key="1">
    <citation type="submission" date="2017-02" db="EMBL/GenBank/DDBJ databases">
        <title>Arcobacter lacus sp. nov., a new species isolated from reclaimed water.</title>
        <authorList>
            <person name="Figueras M.J."/>
            <person name="Perez-Cataluna A."/>
            <person name="Salas-Masso N."/>
        </authorList>
    </citation>
    <scope>NUCLEOTIDE SEQUENCE [LARGE SCALE GENOMIC DNA]</scope>
    <source>
        <strain evidence="1 2">RW43-9</strain>
    </source>
</reference>